<dbReference type="Proteomes" id="UP001596022">
    <property type="component" value="Unassembled WGS sequence"/>
</dbReference>
<protein>
    <submittedName>
        <fullName evidence="1">DUF3679 domain-containing protein</fullName>
    </submittedName>
</protein>
<comment type="caution">
    <text evidence="1">The sequence shown here is derived from an EMBL/GenBank/DDBJ whole genome shotgun (WGS) entry which is preliminary data.</text>
</comment>
<dbReference type="RefSeq" id="WP_376845537.1">
    <property type="nucleotide sequence ID" value="NZ_JBHSFW010000001.1"/>
</dbReference>
<reference evidence="2" key="1">
    <citation type="journal article" date="2019" name="Int. J. Syst. Evol. Microbiol.">
        <title>The Global Catalogue of Microorganisms (GCM) 10K type strain sequencing project: providing services to taxonomists for standard genome sequencing and annotation.</title>
        <authorList>
            <consortium name="The Broad Institute Genomics Platform"/>
            <consortium name="The Broad Institute Genome Sequencing Center for Infectious Disease"/>
            <person name="Wu L."/>
            <person name="Ma J."/>
        </authorList>
    </citation>
    <scope>NUCLEOTIDE SEQUENCE [LARGE SCALE GENOMIC DNA]</scope>
    <source>
        <strain evidence="2">CGMCC 1.16306</strain>
    </source>
</reference>
<dbReference type="Pfam" id="PF12438">
    <property type="entry name" value="DUF3679"/>
    <property type="match status" value="1"/>
</dbReference>
<evidence type="ECO:0000313" key="1">
    <source>
        <dbReference type="EMBL" id="MFC4618049.1"/>
    </source>
</evidence>
<evidence type="ECO:0000313" key="2">
    <source>
        <dbReference type="Proteomes" id="UP001596022"/>
    </source>
</evidence>
<sequence length="122" mass="13534">MRRFLLKTVLLMAALFCVMLYGMTIAKKGIVEMKGVPKQTETTSSPWHFNIPELAANQTDEVENNINNTEELDARLTKLKEAERFNPYTALSGKLSQGVTAIFKQGIDTAASVLDRITGTIL</sequence>
<dbReference type="InterPro" id="IPR020534">
    <property type="entry name" value="Uncharacterised_YqxA"/>
</dbReference>
<gene>
    <name evidence="1" type="ORF">ACFO4N_04815</name>
</gene>
<proteinExistence type="predicted"/>
<keyword evidence="2" id="KW-1185">Reference proteome</keyword>
<accession>A0ABV9GLK1</accession>
<dbReference type="EMBL" id="JBHSFW010000001">
    <property type="protein sequence ID" value="MFC4618049.1"/>
    <property type="molecule type" value="Genomic_DNA"/>
</dbReference>
<organism evidence="1 2">
    <name type="scientific">Camelliibacillus cellulosilyticus</name>
    <dbReference type="NCBI Taxonomy" id="2174486"/>
    <lineage>
        <taxon>Bacteria</taxon>
        <taxon>Bacillati</taxon>
        <taxon>Bacillota</taxon>
        <taxon>Bacilli</taxon>
        <taxon>Bacillales</taxon>
        <taxon>Sporolactobacillaceae</taxon>
        <taxon>Camelliibacillus</taxon>
    </lineage>
</organism>
<name>A0ABV9GLK1_9BACL</name>